<comment type="caution">
    <text evidence="2">The sequence shown here is derived from an EMBL/GenBank/DDBJ whole genome shotgun (WGS) entry which is preliminary data.</text>
</comment>
<sequence>MLSKRQLLLVFPASLAIGLTFRAANAVGHTGQNAFAQINALLTEYAFRLDAGQIEQCAAMFTHAEFTIEGLGTVQGK</sequence>
<dbReference type="OrthoDB" id="581683at2"/>
<evidence type="ECO:0000313" key="3">
    <source>
        <dbReference type="Proteomes" id="UP000026249"/>
    </source>
</evidence>
<keyword evidence="1" id="KW-0732">Signal</keyword>
<dbReference type="STRING" id="1454373.ACMU_08850"/>
<dbReference type="Proteomes" id="UP000026249">
    <property type="component" value="Unassembled WGS sequence"/>
</dbReference>
<proteinExistence type="predicted"/>
<protein>
    <recommendedName>
        <fullName evidence="4">SnoaL-like domain-containing protein</fullName>
    </recommendedName>
</protein>
<feature type="chain" id="PRO_5001564380" description="SnoaL-like domain-containing protein" evidence="1">
    <location>
        <begin position="27"/>
        <end position="77"/>
    </location>
</feature>
<feature type="signal peptide" evidence="1">
    <location>
        <begin position="1"/>
        <end position="26"/>
    </location>
</feature>
<gene>
    <name evidence="2" type="ORF">ACMU_08850</name>
</gene>
<evidence type="ECO:0000256" key="1">
    <source>
        <dbReference type="SAM" id="SignalP"/>
    </source>
</evidence>
<evidence type="ECO:0008006" key="4">
    <source>
        <dbReference type="Google" id="ProtNLM"/>
    </source>
</evidence>
<evidence type="ECO:0000313" key="2">
    <source>
        <dbReference type="EMBL" id="KAJ55870.1"/>
    </source>
</evidence>
<dbReference type="RefSeq" id="WP_035257873.1">
    <property type="nucleotide sequence ID" value="NZ_JFKE01000003.1"/>
</dbReference>
<reference evidence="2 3" key="1">
    <citation type="submission" date="2014-03" db="EMBL/GenBank/DDBJ databases">
        <title>Draft Genome Sequence of Actibacterium mucosum KCTC 23349, a Marine Alphaproteobacterium with Complex Ionic Requirements Isolated from Mediterranean Seawater at Malvarrosa Beach, Valencia, Spain.</title>
        <authorList>
            <person name="Arahal D.R."/>
            <person name="Shao Z."/>
            <person name="Lai Q."/>
            <person name="Pujalte M.J."/>
        </authorList>
    </citation>
    <scope>NUCLEOTIDE SEQUENCE [LARGE SCALE GENOMIC DNA]</scope>
    <source>
        <strain evidence="2 3">KCTC 23349</strain>
    </source>
</reference>
<accession>A0A037ZHG1</accession>
<keyword evidence="3" id="KW-1185">Reference proteome</keyword>
<organism evidence="2 3">
    <name type="scientific">Actibacterium mucosum KCTC 23349</name>
    <dbReference type="NCBI Taxonomy" id="1454373"/>
    <lineage>
        <taxon>Bacteria</taxon>
        <taxon>Pseudomonadati</taxon>
        <taxon>Pseudomonadota</taxon>
        <taxon>Alphaproteobacteria</taxon>
        <taxon>Rhodobacterales</taxon>
        <taxon>Roseobacteraceae</taxon>
        <taxon>Actibacterium</taxon>
    </lineage>
</organism>
<name>A0A037ZHG1_9RHOB</name>
<dbReference type="EMBL" id="JFKE01000003">
    <property type="protein sequence ID" value="KAJ55870.1"/>
    <property type="molecule type" value="Genomic_DNA"/>
</dbReference>
<dbReference type="AlphaFoldDB" id="A0A037ZHG1"/>